<gene>
    <name evidence="1" type="ORF">ABNW52_03295</name>
</gene>
<organism evidence="1 2">
    <name type="scientific">Vogesella oryzagri</name>
    <dbReference type="NCBI Taxonomy" id="3160864"/>
    <lineage>
        <taxon>Bacteria</taxon>
        <taxon>Pseudomonadati</taxon>
        <taxon>Pseudomonadota</taxon>
        <taxon>Betaproteobacteria</taxon>
        <taxon>Neisseriales</taxon>
        <taxon>Chromobacteriaceae</taxon>
        <taxon>Vogesella</taxon>
    </lineage>
</organism>
<dbReference type="EMBL" id="JBEFLD010000002">
    <property type="protein sequence ID" value="MEQ6289633.1"/>
    <property type="molecule type" value="Genomic_DNA"/>
</dbReference>
<name>A0ABV1M0F6_9NEIS</name>
<proteinExistence type="predicted"/>
<comment type="caution">
    <text evidence="1">The sequence shown here is derived from an EMBL/GenBank/DDBJ whole genome shotgun (WGS) entry which is preliminary data.</text>
</comment>
<sequence length="57" mass="6676">MSELIKKLTELLERSKSRHDELPQQILDDIRAHRYTAAEINAGFKRVRERLAEEAKA</sequence>
<evidence type="ECO:0000313" key="1">
    <source>
        <dbReference type="EMBL" id="MEQ6289633.1"/>
    </source>
</evidence>
<dbReference type="Proteomes" id="UP001433638">
    <property type="component" value="Unassembled WGS sequence"/>
</dbReference>
<reference evidence="1" key="1">
    <citation type="submission" date="2024-06" db="EMBL/GenBank/DDBJ databases">
        <title>Genome sequence of Vogesella sp. MAHUQ-64.</title>
        <authorList>
            <person name="Huq M.A."/>
        </authorList>
    </citation>
    <scope>NUCLEOTIDE SEQUENCE</scope>
    <source>
        <strain evidence="1">MAHUQ-64</strain>
    </source>
</reference>
<protein>
    <submittedName>
        <fullName evidence="1">Uncharacterized protein</fullName>
    </submittedName>
</protein>
<evidence type="ECO:0000313" key="2">
    <source>
        <dbReference type="Proteomes" id="UP001433638"/>
    </source>
</evidence>
<keyword evidence="2" id="KW-1185">Reference proteome</keyword>
<dbReference type="RefSeq" id="WP_349583966.1">
    <property type="nucleotide sequence ID" value="NZ_JBEFLD010000002.1"/>
</dbReference>
<accession>A0ABV1M0F6</accession>